<organism evidence="2 3">
    <name type="scientific">Pedobacter chitinilyticus</name>
    <dbReference type="NCBI Taxonomy" id="2233776"/>
    <lineage>
        <taxon>Bacteria</taxon>
        <taxon>Pseudomonadati</taxon>
        <taxon>Bacteroidota</taxon>
        <taxon>Sphingobacteriia</taxon>
        <taxon>Sphingobacteriales</taxon>
        <taxon>Sphingobacteriaceae</taxon>
        <taxon>Pedobacter</taxon>
    </lineage>
</organism>
<dbReference type="EMBL" id="SAYW01000003">
    <property type="protein sequence ID" value="RWU07596.1"/>
    <property type="molecule type" value="Genomic_DNA"/>
</dbReference>
<evidence type="ECO:0000313" key="3">
    <source>
        <dbReference type="Proteomes" id="UP000284120"/>
    </source>
</evidence>
<dbReference type="PROSITE" id="PS51257">
    <property type="entry name" value="PROKAR_LIPOPROTEIN"/>
    <property type="match status" value="1"/>
</dbReference>
<evidence type="ECO:0000259" key="1">
    <source>
        <dbReference type="Pfam" id="PF16409"/>
    </source>
</evidence>
<protein>
    <submittedName>
        <fullName evidence="2">DUF5017 domain-containing protein</fullName>
    </submittedName>
</protein>
<comment type="caution">
    <text evidence="2">The sequence shown here is derived from an EMBL/GenBank/DDBJ whole genome shotgun (WGS) entry which is preliminary data.</text>
</comment>
<dbReference type="OrthoDB" id="1082472at2"/>
<reference evidence="2 3" key="1">
    <citation type="submission" date="2018-06" db="EMBL/GenBank/DDBJ databases">
        <title>Pedobacter endophyticus sp. nov., an endophytic bacterium isolated from a leaf of Triticum aestivum.</title>
        <authorList>
            <person name="Zhang L."/>
        </authorList>
    </citation>
    <scope>NUCLEOTIDE SEQUENCE [LARGE SCALE GENOMIC DNA]</scope>
    <source>
        <strain evidence="2 3">CM134L-2</strain>
    </source>
</reference>
<dbReference type="Proteomes" id="UP000284120">
    <property type="component" value="Unassembled WGS sequence"/>
</dbReference>
<keyword evidence="3" id="KW-1185">Reference proteome</keyword>
<dbReference type="RefSeq" id="WP_113647505.1">
    <property type="nucleotide sequence ID" value="NZ_QMHN01000003.1"/>
</dbReference>
<gene>
    <name evidence="2" type="ORF">DPV69_11475</name>
</gene>
<dbReference type="AlphaFoldDB" id="A0A3S3SRP4"/>
<name>A0A3S3SRP4_9SPHI</name>
<dbReference type="InterPro" id="IPR032185">
    <property type="entry name" value="DUF5017"/>
</dbReference>
<feature type="domain" description="DUF5017" evidence="1">
    <location>
        <begin position="18"/>
        <end position="203"/>
    </location>
</feature>
<evidence type="ECO:0000313" key="2">
    <source>
        <dbReference type="EMBL" id="RWU07596.1"/>
    </source>
</evidence>
<accession>A0A3S3SRP4</accession>
<sequence length="303" mass="33182">MNKLKYILGLLLIPAVYACKKDTPDAPTFNVVTSKAEYNLADSVEFQMSGYADVIGFYSGEAGKEYRYRNRLESDQGKMHLNIQTQVLYGTQANNLSLLYSTDFDNIYSVDGISKATWKDITNRFTLSTAAAGAVGTAVTSADVDLSDLPISGKPIFFAFKWVGQASTTAALGGRTWRVPAFNLTNKTASGTSTIATVTSASWLAIDVKNTANKWTIQSTTPFLYFAPNSTLTESEDWAVSKALFPNKVSPDVSVNIKAYTDRMKNYKYKFSKAGVYTVTFIAKNGLNGNVKEVVKELTVTIK</sequence>
<proteinExistence type="predicted"/>
<dbReference type="Pfam" id="PF16409">
    <property type="entry name" value="DUF5017"/>
    <property type="match status" value="1"/>
</dbReference>